<feature type="domain" description="CCHC-type" evidence="5">
    <location>
        <begin position="295"/>
        <end position="312"/>
    </location>
</feature>
<dbReference type="EMBL" id="NCKW01020525">
    <property type="protein sequence ID" value="POM57760.1"/>
    <property type="molecule type" value="Genomic_DNA"/>
</dbReference>
<dbReference type="PROSITE" id="PS50158">
    <property type="entry name" value="ZF_CCHC"/>
    <property type="match status" value="1"/>
</dbReference>
<dbReference type="GO" id="GO:0008270">
    <property type="term" value="F:zinc ion binding"/>
    <property type="evidence" value="ECO:0007669"/>
    <property type="project" value="UniProtKB-KW"/>
</dbReference>
<comment type="caution">
    <text evidence="7">The sequence shown here is derived from an EMBL/GenBank/DDBJ whole genome shotgun (WGS) entry which is preliminary data.</text>
</comment>
<dbReference type="PROSITE" id="PS50994">
    <property type="entry name" value="INTEGRASE"/>
    <property type="match status" value="1"/>
</dbReference>
<dbReference type="InterPro" id="IPR013103">
    <property type="entry name" value="RVT_2"/>
</dbReference>
<evidence type="ECO:0000256" key="4">
    <source>
        <dbReference type="PROSITE-ProRule" id="PRU00047"/>
    </source>
</evidence>
<dbReference type="Pfam" id="PF25597">
    <property type="entry name" value="SH3_retrovirus"/>
    <property type="match status" value="1"/>
</dbReference>
<dbReference type="InterPro" id="IPR036397">
    <property type="entry name" value="RNaseH_sf"/>
</dbReference>
<sequence length="1176" mass="130382">MEEMMVLLRQLTTKVNVLEKAVTPRGAPVSPDQPLWRSVLRQAIEEGGSLGMQQMYLGEHGGGHMGLGIQTPGGWARAGNLDHEVDRGVPQYQAYRPAPAKLALRVFDGSEVCKGLGAGFEQWALLFIEQVEMAEMAYRYRWTERTKVNKFAEHLRGKAEKYFHQHVQRWWATQPNLWFVMEQMNAAFRVNISNQQAMRMFSARKESSRTWNDHFLYLNALMGATNASPSLVLENVVKYAEPDLKIAMMAKYDPTRPDSLQQASELVAWAQALKDEDTTFKGIGKDTVSAVTTGRKCYKCGNVGHIRRDCPEKERKNNGGDGSKIKWALAVQERGLGTHDWILDSGASRHMVNDKTMLRDVTECHDAEESFQPDGAKLEVTLKGTAVLNAMVDGVQAEITLRNVYYAPKLARNLMSYCSLLKIGCKVADRNGSVAVLKGNPARVVIYADIKSNVLRIAKDPASVIEITSHKWVNCRVCAEGKQTRAQQPTKDTGEHAPVDRVGAVICGDLKGPVTPRDRRGNRYLVNFVDHKSNYCRVFLAKTKDQAAKHFEQFLTWFEKLFGCKVRVLRTDGGAQYNNVDGFCKRSGVARQKSEARNQAANGKAERMHRTVMNIVRCMLFASELPLTFWGDAAEYAVYILNRSPTRANEGRMSPLEMISGRAPSLQEVVVFGSACAVFVDTSKKNLQKRSQRGVVIGKSDETKGYRVYLPESNKVVVTRHVKDIETLNPTGGTEGALVSSAVHVEDARADDKEPASFAAAQRCTESEKWRVAEREEIASLEANNTWKRYKARLVACGNEQVFGIDYLFIFAAVMELPSGKAVLALARIWRVPARHGDVPNAELAALGVEDVSELGLLLGRRLYGLKQAGRLYRKLLHKTLIQIGFRQCLSDSCVYVMADEGGITVVGTYVDDLLVTTTSAPHVDSFFGDMAVLEIKDLGPAYMFLGMRISYDDERGYSVDQEHAITEMLVTLGLENANSIRLPIAAGDPPCDDDGKLLPVKSAPDGKEPTTHAPTVQDWKLAKRIARYLNFVGDVQDRKSVSGVVVQVNGMTIDWECKKQTAVVLSTVEAEFVAASVGGQNVLDLHELFGEIGLPVKLPIEMMIDNQAALKQITSEASSGRAKHVDVKVKFLRDYAERGVVLPTYVGTADMLADLLTKALPGERVLELREKIGLT</sequence>
<dbReference type="SUPFAM" id="SSF53098">
    <property type="entry name" value="Ribonuclease H-like"/>
    <property type="match status" value="1"/>
</dbReference>
<dbReference type="InterPro" id="IPR001878">
    <property type="entry name" value="Znf_CCHC"/>
</dbReference>
<dbReference type="GO" id="GO:0003676">
    <property type="term" value="F:nucleic acid binding"/>
    <property type="evidence" value="ECO:0007669"/>
    <property type="project" value="InterPro"/>
</dbReference>
<dbReference type="Pfam" id="PF22936">
    <property type="entry name" value="Pol_BBD"/>
    <property type="match status" value="1"/>
</dbReference>
<keyword evidence="1" id="KW-0645">Protease</keyword>
<dbReference type="GO" id="GO:0008233">
    <property type="term" value="F:peptidase activity"/>
    <property type="evidence" value="ECO:0007669"/>
    <property type="project" value="UniProtKB-KW"/>
</dbReference>
<protein>
    <submittedName>
        <fullName evidence="7">Mitochondrial Carrier (MC) Family</fullName>
    </submittedName>
</protein>
<feature type="non-terminal residue" evidence="7">
    <location>
        <position position="1176"/>
    </location>
</feature>
<keyword evidence="3" id="KW-0378">Hydrolase</keyword>
<dbReference type="InterPro" id="IPR001584">
    <property type="entry name" value="Integrase_cat-core"/>
</dbReference>
<reference evidence="7 8" key="1">
    <citation type="journal article" date="2017" name="Genome Biol. Evol.">
        <title>Phytophthora megakarya and P. palmivora, closely related causal agents of cacao black pod rot, underwent increases in genome sizes and gene numbers by different mechanisms.</title>
        <authorList>
            <person name="Ali S.S."/>
            <person name="Shao J."/>
            <person name="Lary D.J."/>
            <person name="Kronmiller B."/>
            <person name="Shen D."/>
            <person name="Strem M.D."/>
            <person name="Amoako-Attah I."/>
            <person name="Akrofi A.Y."/>
            <person name="Begoude B.A."/>
            <person name="Ten Hoopen G.M."/>
            <person name="Coulibaly K."/>
            <person name="Kebe B.I."/>
            <person name="Melnick R.L."/>
            <person name="Guiltinan M.J."/>
            <person name="Tyler B.M."/>
            <person name="Meinhardt L.W."/>
            <person name="Bailey B.A."/>
        </authorList>
    </citation>
    <scope>NUCLEOTIDE SEQUENCE [LARGE SCALE GENOMIC DNA]</scope>
    <source>
        <strain evidence="8">sbr112.9</strain>
    </source>
</reference>
<evidence type="ECO:0000313" key="7">
    <source>
        <dbReference type="EMBL" id="POM57760.1"/>
    </source>
</evidence>
<dbReference type="SUPFAM" id="SSF57756">
    <property type="entry name" value="Retrovirus zinc finger-like domains"/>
    <property type="match status" value="1"/>
</dbReference>
<dbReference type="Pfam" id="PF07727">
    <property type="entry name" value="RVT_2"/>
    <property type="match status" value="1"/>
</dbReference>
<dbReference type="InterPro" id="IPR054722">
    <property type="entry name" value="PolX-like_BBD"/>
</dbReference>
<dbReference type="Gene3D" id="4.10.60.10">
    <property type="entry name" value="Zinc finger, CCHC-type"/>
    <property type="match status" value="1"/>
</dbReference>
<dbReference type="InterPro" id="IPR057670">
    <property type="entry name" value="SH3_retrovirus"/>
</dbReference>
<evidence type="ECO:0000259" key="5">
    <source>
        <dbReference type="PROSITE" id="PS50158"/>
    </source>
</evidence>
<dbReference type="Proteomes" id="UP000237271">
    <property type="component" value="Unassembled WGS sequence"/>
</dbReference>
<dbReference type="PANTHER" id="PTHR42648">
    <property type="entry name" value="TRANSPOSASE, PUTATIVE-RELATED"/>
    <property type="match status" value="1"/>
</dbReference>
<keyword evidence="8" id="KW-1185">Reference proteome</keyword>
<evidence type="ECO:0000259" key="6">
    <source>
        <dbReference type="PROSITE" id="PS50994"/>
    </source>
</evidence>
<evidence type="ECO:0000313" key="8">
    <source>
        <dbReference type="Proteomes" id="UP000237271"/>
    </source>
</evidence>
<keyword evidence="4" id="KW-0862">Zinc</keyword>
<dbReference type="GO" id="GO:0006508">
    <property type="term" value="P:proteolysis"/>
    <property type="evidence" value="ECO:0007669"/>
    <property type="project" value="UniProtKB-KW"/>
</dbReference>
<accession>A0A2P4WWS6</accession>
<dbReference type="InterPro" id="IPR012337">
    <property type="entry name" value="RNaseH-like_sf"/>
</dbReference>
<dbReference type="CDD" id="cd09272">
    <property type="entry name" value="RNase_HI_RT_Ty1"/>
    <property type="match status" value="1"/>
</dbReference>
<dbReference type="SMART" id="SM00343">
    <property type="entry name" value="ZnF_C2HC"/>
    <property type="match status" value="1"/>
</dbReference>
<organism evidence="7 8">
    <name type="scientific">Phytophthora palmivora</name>
    <dbReference type="NCBI Taxonomy" id="4796"/>
    <lineage>
        <taxon>Eukaryota</taxon>
        <taxon>Sar</taxon>
        <taxon>Stramenopiles</taxon>
        <taxon>Oomycota</taxon>
        <taxon>Peronosporomycetes</taxon>
        <taxon>Peronosporales</taxon>
        <taxon>Peronosporaceae</taxon>
        <taxon>Phytophthora</taxon>
    </lineage>
</organism>
<dbReference type="InterPro" id="IPR036875">
    <property type="entry name" value="Znf_CCHC_sf"/>
</dbReference>
<dbReference type="GO" id="GO:0015074">
    <property type="term" value="P:DNA integration"/>
    <property type="evidence" value="ECO:0007669"/>
    <property type="project" value="InterPro"/>
</dbReference>
<dbReference type="InterPro" id="IPR039537">
    <property type="entry name" value="Retrotran_Ty1/copia-like"/>
</dbReference>
<dbReference type="Gene3D" id="3.30.420.10">
    <property type="entry name" value="Ribonuclease H-like superfamily/Ribonuclease H"/>
    <property type="match status" value="1"/>
</dbReference>
<evidence type="ECO:0000256" key="1">
    <source>
        <dbReference type="ARBA" id="ARBA00022670"/>
    </source>
</evidence>
<evidence type="ECO:0000256" key="2">
    <source>
        <dbReference type="ARBA" id="ARBA00022723"/>
    </source>
</evidence>
<feature type="domain" description="Integrase catalytic" evidence="6">
    <location>
        <begin position="494"/>
        <end position="663"/>
    </location>
</feature>
<keyword evidence="2" id="KW-0479">Metal-binding</keyword>
<name>A0A2P4WWS6_9STRA</name>
<keyword evidence="4" id="KW-0863">Zinc-finger</keyword>
<dbReference type="OrthoDB" id="119539at2759"/>
<dbReference type="PANTHER" id="PTHR42648:SF28">
    <property type="entry name" value="TRANSPOSON-ENCODED PROTEIN WITH RIBONUCLEASE H-LIKE AND RETROVIRUS ZINC FINGER-LIKE DOMAINS"/>
    <property type="match status" value="1"/>
</dbReference>
<dbReference type="AlphaFoldDB" id="A0A2P4WWS6"/>
<gene>
    <name evidence="7" type="ORF">PHPALM_37686</name>
</gene>
<evidence type="ECO:0000256" key="3">
    <source>
        <dbReference type="ARBA" id="ARBA00022801"/>
    </source>
</evidence>
<proteinExistence type="predicted"/>
<dbReference type="Pfam" id="PF00098">
    <property type="entry name" value="zf-CCHC"/>
    <property type="match status" value="1"/>
</dbReference>